<feature type="transmembrane region" description="Helical" evidence="6">
    <location>
        <begin position="69"/>
        <end position="88"/>
    </location>
</feature>
<evidence type="ECO:0000313" key="7">
    <source>
        <dbReference type="EMBL" id="BCY28042.1"/>
    </source>
</evidence>
<feature type="transmembrane region" description="Helical" evidence="6">
    <location>
        <begin position="47"/>
        <end position="63"/>
    </location>
</feature>
<accession>A0ABM7SB35</accession>
<feature type="transmembrane region" description="Helical" evidence="6">
    <location>
        <begin position="6"/>
        <end position="27"/>
    </location>
</feature>
<keyword evidence="8" id="KW-1185">Reference proteome</keyword>
<keyword evidence="3 6" id="KW-0812">Transmembrane</keyword>
<evidence type="ECO:0000256" key="3">
    <source>
        <dbReference type="ARBA" id="ARBA00022692"/>
    </source>
</evidence>
<reference evidence="7 8" key="1">
    <citation type="submission" date="2021-06" db="EMBL/GenBank/DDBJ databases">
        <title>Whole genome sequences of Flavobacterium sp. KK2020170 and assembly.</title>
        <authorList>
            <person name="Kitahara K."/>
            <person name="Miyoshi S."/>
            <person name="Uesaka K."/>
        </authorList>
    </citation>
    <scope>NUCLEOTIDE SEQUENCE [LARGE SCALE GENOMIC DNA]</scope>
    <source>
        <strain evidence="7 8">KK2020170</strain>
    </source>
</reference>
<keyword evidence="5 6" id="KW-0472">Membrane</keyword>
<dbReference type="RefSeq" id="WP_221259639.1">
    <property type="nucleotide sequence ID" value="NZ_AP024749.1"/>
</dbReference>
<evidence type="ECO:0000256" key="5">
    <source>
        <dbReference type="ARBA" id="ARBA00023136"/>
    </source>
</evidence>
<dbReference type="Proteomes" id="UP000825258">
    <property type="component" value="Chromosome"/>
</dbReference>
<gene>
    <name evidence="7" type="ORF">KK2020170_09100</name>
</gene>
<dbReference type="EMBL" id="AP024749">
    <property type="protein sequence ID" value="BCY28042.1"/>
    <property type="molecule type" value="Genomic_DNA"/>
</dbReference>
<evidence type="ECO:0000256" key="2">
    <source>
        <dbReference type="ARBA" id="ARBA00009694"/>
    </source>
</evidence>
<keyword evidence="4 6" id="KW-1133">Transmembrane helix</keyword>
<protein>
    <submittedName>
        <fullName evidence="7">Membrane protein</fullName>
    </submittedName>
</protein>
<evidence type="ECO:0000256" key="4">
    <source>
        <dbReference type="ARBA" id="ARBA00022989"/>
    </source>
</evidence>
<dbReference type="Pfam" id="PF04241">
    <property type="entry name" value="DUF423"/>
    <property type="match status" value="1"/>
</dbReference>
<evidence type="ECO:0000256" key="1">
    <source>
        <dbReference type="ARBA" id="ARBA00004141"/>
    </source>
</evidence>
<dbReference type="PANTHER" id="PTHR43461">
    <property type="entry name" value="TRANSMEMBRANE PROTEIN 256"/>
    <property type="match status" value="1"/>
</dbReference>
<name>A0ABM7SB35_9FLAO</name>
<sequence length="129" mass="14295">MEKKIIVIALILGMISIILGAFGAHALKKVLQPEQLTSFETGVRYQMYHALFLLFVANTNMIALKEKAIIFYLALIGVVLFSGSIYFLSTSTISGLKFRFLGPITPIGGFLLIGSWAYMVYSLLLKNNN</sequence>
<comment type="similarity">
    <text evidence="2">Belongs to the UPF0382 family.</text>
</comment>
<dbReference type="InterPro" id="IPR006696">
    <property type="entry name" value="DUF423"/>
</dbReference>
<evidence type="ECO:0000256" key="6">
    <source>
        <dbReference type="SAM" id="Phobius"/>
    </source>
</evidence>
<dbReference type="PANTHER" id="PTHR43461:SF1">
    <property type="entry name" value="TRANSMEMBRANE PROTEIN 256"/>
    <property type="match status" value="1"/>
</dbReference>
<feature type="transmembrane region" description="Helical" evidence="6">
    <location>
        <begin position="100"/>
        <end position="121"/>
    </location>
</feature>
<proteinExistence type="inferred from homology"/>
<organism evidence="7 8">
    <name type="scientific">Flavobacterium okayamense</name>
    <dbReference type="NCBI Taxonomy" id="2830782"/>
    <lineage>
        <taxon>Bacteria</taxon>
        <taxon>Pseudomonadati</taxon>
        <taxon>Bacteroidota</taxon>
        <taxon>Flavobacteriia</taxon>
        <taxon>Flavobacteriales</taxon>
        <taxon>Flavobacteriaceae</taxon>
        <taxon>Flavobacterium</taxon>
    </lineage>
</organism>
<evidence type="ECO:0000313" key="8">
    <source>
        <dbReference type="Proteomes" id="UP000825258"/>
    </source>
</evidence>
<comment type="subcellular location">
    <subcellularLocation>
        <location evidence="1">Membrane</location>
        <topology evidence="1">Multi-pass membrane protein</topology>
    </subcellularLocation>
</comment>